<dbReference type="Proteomes" id="UP000481583">
    <property type="component" value="Unassembled WGS sequence"/>
</dbReference>
<dbReference type="Pfam" id="PF06527">
    <property type="entry name" value="TniQ"/>
    <property type="match status" value="1"/>
</dbReference>
<dbReference type="RefSeq" id="WP_165232046.1">
    <property type="nucleotide sequence ID" value="NZ_JAAKZV010000010.1"/>
</dbReference>
<organism evidence="2 3">
    <name type="scientific">Streptomyces coryli</name>
    <dbReference type="NCBI Taxonomy" id="1128680"/>
    <lineage>
        <taxon>Bacteria</taxon>
        <taxon>Bacillati</taxon>
        <taxon>Actinomycetota</taxon>
        <taxon>Actinomycetes</taxon>
        <taxon>Kitasatosporales</taxon>
        <taxon>Streptomycetaceae</taxon>
        <taxon>Streptomyces</taxon>
    </lineage>
</organism>
<proteinExistence type="predicted"/>
<comment type="caution">
    <text evidence="2">The sequence shown here is derived from an EMBL/GenBank/DDBJ whole genome shotgun (WGS) entry which is preliminary data.</text>
</comment>
<feature type="domain" description="TniQ" evidence="1">
    <location>
        <begin position="12"/>
        <end position="119"/>
    </location>
</feature>
<protein>
    <recommendedName>
        <fullName evidence="1">TniQ domain-containing protein</fullName>
    </recommendedName>
</protein>
<keyword evidence="3" id="KW-1185">Reference proteome</keyword>
<evidence type="ECO:0000313" key="2">
    <source>
        <dbReference type="EMBL" id="NGN63185.1"/>
    </source>
</evidence>
<evidence type="ECO:0000259" key="1">
    <source>
        <dbReference type="Pfam" id="PF06527"/>
    </source>
</evidence>
<dbReference type="InterPro" id="IPR009492">
    <property type="entry name" value="TniQ"/>
</dbReference>
<evidence type="ECO:0000313" key="3">
    <source>
        <dbReference type="Proteomes" id="UP000481583"/>
    </source>
</evidence>
<name>A0A6G4TT73_9ACTN</name>
<sequence>MTAPLAADDLALRVPLIHGETTGSYLTRTAAANGVPLPRLLAALTDGGLELPDDGLAPPREEVLLPTAAVEKLATLVHRSPGQLAEALPTTGGNGAVRLEAWPRTYGGPPLPACPLCMEPGAWLVANGYRWHPCGCGRRWLAGDDGGYLVDTGPVPELGRALTAHREMLHRLGPVADALVVDAHQIMLWWWVSGLFAPDVWRAREDALGLARRRRRAAPVVVYPEAVTFADTLWRWEERRRRKGVNADKWLTGVGRLAPAGPLARRELQPVRHWLRLHPAEPPVKVAGRSTPERRFNRLPELHHRPRPHEHGPMRAPSCLMWVYGLPLTATSEICPKCRGRNLSCQWVPYPECAGTRRKR</sequence>
<reference evidence="2 3" key="1">
    <citation type="submission" date="2020-02" db="EMBL/GenBank/DDBJ databases">
        <title>Whole-genome analyses of novel actinobacteria.</title>
        <authorList>
            <person name="Sahin N."/>
        </authorList>
    </citation>
    <scope>NUCLEOTIDE SEQUENCE [LARGE SCALE GENOMIC DNA]</scope>
    <source>
        <strain evidence="2 3">A7024</strain>
    </source>
</reference>
<dbReference type="AlphaFoldDB" id="A0A6G4TT73"/>
<accession>A0A6G4TT73</accession>
<gene>
    <name evidence="2" type="ORF">G5C51_04585</name>
</gene>
<dbReference type="EMBL" id="JAAKZV010000010">
    <property type="protein sequence ID" value="NGN63185.1"/>
    <property type="molecule type" value="Genomic_DNA"/>
</dbReference>